<feature type="region of interest" description="Disordered" evidence="2">
    <location>
        <begin position="1"/>
        <end position="23"/>
    </location>
</feature>
<dbReference type="Gene3D" id="1.25.40.10">
    <property type="entry name" value="Tetratricopeptide repeat domain"/>
    <property type="match status" value="1"/>
</dbReference>
<dbReference type="AlphaFoldDB" id="A0A8J4E8X8"/>
<comment type="caution">
    <text evidence="3">The sequence shown here is derived from an EMBL/GenBank/DDBJ whole genome shotgun (WGS) entry which is preliminary data.</text>
</comment>
<dbReference type="PROSITE" id="PS50005">
    <property type="entry name" value="TPR"/>
    <property type="match status" value="1"/>
</dbReference>
<protein>
    <recommendedName>
        <fullName evidence="5">Tetratricopeptide repeat-containing protein</fullName>
    </recommendedName>
</protein>
<sequence length="202" mass="22156">MNALYPAEAHHRPAIPPAGAPIPDLTDPDTARGWLDTERSTLVTVAVHTATHGWRSYTTRLSRTLFRYLEGGHYTAAVTVHGHASNAARHDGDTIAQAHALTNLGVAYWRLGQHQPAAEHFQQALDLFRQAGDPAGQARTLNNLGTIEEQSGHYRSATDRYALALNLYRRTGDRTGEARALANLGNIEQRLGQHQAAADHYE</sequence>
<dbReference type="PANTHER" id="PTHR47050:SF1">
    <property type="entry name" value="TETRATRICOPEPTIDE REPEAT PROTEIN 24-LIKE"/>
    <property type="match status" value="1"/>
</dbReference>
<proteinExistence type="predicted"/>
<accession>A0A8J4E8X8</accession>
<gene>
    <name evidence="3" type="ORF">Vau01_107230</name>
</gene>
<dbReference type="EMBL" id="BOPG01000089">
    <property type="protein sequence ID" value="GIJ63207.1"/>
    <property type="molecule type" value="Genomic_DNA"/>
</dbReference>
<evidence type="ECO:0000313" key="3">
    <source>
        <dbReference type="EMBL" id="GIJ63207.1"/>
    </source>
</evidence>
<dbReference type="InterPro" id="IPR011990">
    <property type="entry name" value="TPR-like_helical_dom_sf"/>
</dbReference>
<evidence type="ECO:0000256" key="1">
    <source>
        <dbReference type="PROSITE-ProRule" id="PRU00339"/>
    </source>
</evidence>
<dbReference type="InterPro" id="IPR019734">
    <property type="entry name" value="TPR_rpt"/>
</dbReference>
<dbReference type="Proteomes" id="UP000612585">
    <property type="component" value="Unassembled WGS sequence"/>
</dbReference>
<keyword evidence="4" id="KW-1185">Reference proteome</keyword>
<dbReference type="SUPFAM" id="SSF48452">
    <property type="entry name" value="TPR-like"/>
    <property type="match status" value="1"/>
</dbReference>
<dbReference type="PANTHER" id="PTHR47050">
    <property type="entry name" value="TETRATRICOPEPTIDE REPEAT PROTEIN 24"/>
    <property type="match status" value="1"/>
</dbReference>
<keyword evidence="1" id="KW-0802">TPR repeat</keyword>
<evidence type="ECO:0000256" key="2">
    <source>
        <dbReference type="SAM" id="MobiDB-lite"/>
    </source>
</evidence>
<evidence type="ECO:0008006" key="5">
    <source>
        <dbReference type="Google" id="ProtNLM"/>
    </source>
</evidence>
<organism evidence="3 4">
    <name type="scientific">Virgisporangium aurantiacum</name>
    <dbReference type="NCBI Taxonomy" id="175570"/>
    <lineage>
        <taxon>Bacteria</taxon>
        <taxon>Bacillati</taxon>
        <taxon>Actinomycetota</taxon>
        <taxon>Actinomycetes</taxon>
        <taxon>Micromonosporales</taxon>
        <taxon>Micromonosporaceae</taxon>
        <taxon>Virgisporangium</taxon>
    </lineage>
</organism>
<evidence type="ECO:0000313" key="4">
    <source>
        <dbReference type="Proteomes" id="UP000612585"/>
    </source>
</evidence>
<dbReference type="SMART" id="SM00028">
    <property type="entry name" value="TPR"/>
    <property type="match status" value="2"/>
</dbReference>
<dbReference type="RefSeq" id="WP_204009288.1">
    <property type="nucleotide sequence ID" value="NZ_BOPG01000089.1"/>
</dbReference>
<dbReference type="Pfam" id="PF13424">
    <property type="entry name" value="TPR_12"/>
    <property type="match status" value="2"/>
</dbReference>
<feature type="repeat" description="TPR" evidence="1">
    <location>
        <begin position="98"/>
        <end position="131"/>
    </location>
</feature>
<reference evidence="3" key="1">
    <citation type="submission" date="2021-01" db="EMBL/GenBank/DDBJ databases">
        <title>Whole genome shotgun sequence of Virgisporangium aurantiacum NBRC 16421.</title>
        <authorList>
            <person name="Komaki H."/>
            <person name="Tamura T."/>
        </authorList>
    </citation>
    <scope>NUCLEOTIDE SEQUENCE</scope>
    <source>
        <strain evidence="3">NBRC 16421</strain>
    </source>
</reference>
<dbReference type="InterPro" id="IPR024812">
    <property type="entry name" value="TPR_24"/>
</dbReference>
<dbReference type="PROSITE" id="PS50293">
    <property type="entry name" value="TPR_REGION"/>
    <property type="match status" value="2"/>
</dbReference>
<name>A0A8J4E8X8_9ACTN</name>